<dbReference type="Proteomes" id="UP000244906">
    <property type="component" value="Unassembled WGS sequence"/>
</dbReference>
<keyword evidence="2" id="KW-1185">Reference proteome</keyword>
<sequence length="71" mass="7938">MVKLQVAPTAAPCNLRGQTITFLHSFGAFDKRSTNNMSGKQSSSFLHFLTKKLKKILKLLPPWPLTGMNHL</sequence>
<protein>
    <submittedName>
        <fullName evidence="1">Uncharacterized protein</fullName>
    </submittedName>
</protein>
<proteinExistence type="predicted"/>
<dbReference type="AlphaFoldDB" id="A0A2V1GZW8"/>
<evidence type="ECO:0000313" key="2">
    <source>
        <dbReference type="Proteomes" id="UP000244906"/>
    </source>
</evidence>
<dbReference type="EMBL" id="QDDL01000002">
    <property type="protein sequence ID" value="PVZ70484.1"/>
    <property type="molecule type" value="Genomic_DNA"/>
</dbReference>
<evidence type="ECO:0000313" key="1">
    <source>
        <dbReference type="EMBL" id="PVZ70484.1"/>
    </source>
</evidence>
<gene>
    <name evidence="1" type="ORF">DC094_07835</name>
</gene>
<reference evidence="1 2" key="1">
    <citation type="submission" date="2018-04" db="EMBL/GenBank/DDBJ databases">
        <title>Thalassorhabdus spongiae gen. nov., sp. nov., isolated from a marine sponge in South-West Iceland.</title>
        <authorList>
            <person name="Knobloch S."/>
            <person name="Daussin A."/>
            <person name="Johannsson R."/>
            <person name="Marteinsson V.T."/>
        </authorList>
    </citation>
    <scope>NUCLEOTIDE SEQUENCE [LARGE SCALE GENOMIC DNA]</scope>
    <source>
        <strain evidence="1 2">Hp12</strain>
    </source>
</reference>
<organism evidence="1 2">
    <name type="scientific">Pelagibaculum spongiae</name>
    <dbReference type="NCBI Taxonomy" id="2080658"/>
    <lineage>
        <taxon>Bacteria</taxon>
        <taxon>Pseudomonadati</taxon>
        <taxon>Pseudomonadota</taxon>
        <taxon>Gammaproteobacteria</taxon>
        <taxon>Oceanospirillales</taxon>
        <taxon>Pelagibaculum</taxon>
    </lineage>
</organism>
<comment type="caution">
    <text evidence="1">The sequence shown here is derived from an EMBL/GenBank/DDBJ whole genome shotgun (WGS) entry which is preliminary data.</text>
</comment>
<name>A0A2V1GZW8_9GAMM</name>
<accession>A0A2V1GZW8</accession>